<evidence type="ECO:0000256" key="4">
    <source>
        <dbReference type="ARBA" id="ARBA00022989"/>
    </source>
</evidence>
<proteinExistence type="predicted"/>
<dbReference type="SUPFAM" id="SSF103473">
    <property type="entry name" value="MFS general substrate transporter"/>
    <property type="match status" value="1"/>
</dbReference>
<feature type="transmembrane region" description="Helical" evidence="6">
    <location>
        <begin position="218"/>
        <end position="238"/>
    </location>
</feature>
<feature type="transmembrane region" description="Helical" evidence="6">
    <location>
        <begin position="159"/>
        <end position="181"/>
    </location>
</feature>
<feature type="transmembrane region" description="Helical" evidence="6">
    <location>
        <begin position="42"/>
        <end position="63"/>
    </location>
</feature>
<keyword evidence="9" id="KW-1185">Reference proteome</keyword>
<dbReference type="PROSITE" id="PS50850">
    <property type="entry name" value="MFS"/>
    <property type="match status" value="1"/>
</dbReference>
<dbReference type="PANTHER" id="PTHR42718:SF9">
    <property type="entry name" value="MAJOR FACILITATOR SUPERFAMILY MULTIDRUG TRANSPORTER MFSC"/>
    <property type="match status" value="1"/>
</dbReference>
<evidence type="ECO:0000256" key="3">
    <source>
        <dbReference type="ARBA" id="ARBA00022692"/>
    </source>
</evidence>
<evidence type="ECO:0000256" key="6">
    <source>
        <dbReference type="SAM" id="Phobius"/>
    </source>
</evidence>
<dbReference type="Pfam" id="PF07690">
    <property type="entry name" value="MFS_1"/>
    <property type="match status" value="1"/>
</dbReference>
<evidence type="ECO:0000256" key="2">
    <source>
        <dbReference type="ARBA" id="ARBA00022448"/>
    </source>
</evidence>
<evidence type="ECO:0000256" key="5">
    <source>
        <dbReference type="ARBA" id="ARBA00023136"/>
    </source>
</evidence>
<feature type="transmembrane region" description="Helical" evidence="6">
    <location>
        <begin position="101"/>
        <end position="122"/>
    </location>
</feature>
<dbReference type="InterPro" id="IPR020846">
    <property type="entry name" value="MFS_dom"/>
</dbReference>
<feature type="transmembrane region" description="Helical" evidence="6">
    <location>
        <begin position="134"/>
        <end position="153"/>
    </location>
</feature>
<accession>W9AYG9</accession>
<feature type="transmembrane region" description="Helical" evidence="6">
    <location>
        <begin position="258"/>
        <end position="278"/>
    </location>
</feature>
<dbReference type="GO" id="GO:0005886">
    <property type="term" value="C:plasma membrane"/>
    <property type="evidence" value="ECO:0007669"/>
    <property type="project" value="UniProtKB-SubCell"/>
</dbReference>
<keyword evidence="4 6" id="KW-1133">Transmembrane helix</keyword>
<sequence>MRTIPTLIAAYLGLFVGLIDSNAVNLALPAIRTEFGGGVSAAQWAADAYNVAFAAVLLTAGAAGDRFGRRTVLRIGLTLFAAASLGCAVAPHLGTLLTARAVQGIAAGIMLPQGLAIAAAAFPDAAGRAKATSAWAMVAASSAALGPVLGGVLTDTLGWRAIFWLNVPVCLAALAMSYRYLPESRDPDARRSDVPGQLLAMVSLATLTLVLVEGRSLGTLNTTALSAVVVVAGAAFVWWQRRAPEPTIPADLARNRQLAVGLGATFAMTFGVYSLMWLNSLAFQQQRGASALATALWFLPLPLTYLALIPAVSRVARRTGPRPPMIVGLTLMGAGILAYAAVGPDAHLLLLAATFVLVGAGLAFNTGPAVTMVLSAVPVRRSGLASGLANLARLIGVTMGIAVVGTVLATAGVRAALVVGGIVELSGAILAYRVRAKEVCHA</sequence>
<reference evidence="8" key="2">
    <citation type="submission" date="2014-03" db="EMBL/GenBank/DDBJ databases">
        <authorList>
            <person name="Urmite Genomes"/>
        </authorList>
    </citation>
    <scope>NUCLEOTIDE SEQUENCE</scope>
    <source>
        <strain evidence="8">DSM 44829</strain>
    </source>
</reference>
<keyword evidence="3 6" id="KW-0812">Transmembrane</keyword>
<organism evidence="8 9">
    <name type="scientific">Mycolicibacterium cosmeticum</name>
    <dbReference type="NCBI Taxonomy" id="258533"/>
    <lineage>
        <taxon>Bacteria</taxon>
        <taxon>Bacillati</taxon>
        <taxon>Actinomycetota</taxon>
        <taxon>Actinomycetes</taxon>
        <taxon>Mycobacteriales</taxon>
        <taxon>Mycobacteriaceae</taxon>
        <taxon>Mycolicibacterium</taxon>
    </lineage>
</organism>
<dbReference type="RefSeq" id="WP_036402751.1">
    <property type="nucleotide sequence ID" value="NZ_CCBB010000003.1"/>
</dbReference>
<feature type="transmembrane region" description="Helical" evidence="6">
    <location>
        <begin position="193"/>
        <end position="212"/>
    </location>
</feature>
<dbReference type="Gene3D" id="1.20.1250.20">
    <property type="entry name" value="MFS general substrate transporter like domains"/>
    <property type="match status" value="1"/>
</dbReference>
<feature type="transmembrane region" description="Helical" evidence="6">
    <location>
        <begin position="324"/>
        <end position="342"/>
    </location>
</feature>
<dbReference type="PANTHER" id="PTHR42718">
    <property type="entry name" value="MAJOR FACILITATOR SUPERFAMILY MULTIDRUG TRANSPORTER MFSC"/>
    <property type="match status" value="1"/>
</dbReference>
<evidence type="ECO:0000313" key="9">
    <source>
        <dbReference type="Proteomes" id="UP000028870"/>
    </source>
</evidence>
<keyword evidence="2" id="KW-0813">Transport</keyword>
<comment type="subcellular location">
    <subcellularLocation>
        <location evidence="1">Cell membrane</location>
        <topology evidence="1">Multi-pass membrane protein</topology>
    </subcellularLocation>
</comment>
<feature type="transmembrane region" description="Helical" evidence="6">
    <location>
        <begin position="348"/>
        <end position="379"/>
    </location>
</feature>
<feature type="domain" description="Major facilitator superfamily (MFS) profile" evidence="7">
    <location>
        <begin position="6"/>
        <end position="439"/>
    </location>
</feature>
<dbReference type="OrthoDB" id="9781469at2"/>
<comment type="caution">
    <text evidence="8">The sequence shown here is derived from an EMBL/GenBank/DDBJ whole genome shotgun (WGS) entry which is preliminary data.</text>
</comment>
<dbReference type="Gene3D" id="1.20.1720.10">
    <property type="entry name" value="Multidrug resistance protein D"/>
    <property type="match status" value="1"/>
</dbReference>
<feature type="transmembrane region" description="Helical" evidence="6">
    <location>
        <begin position="290"/>
        <end position="312"/>
    </location>
</feature>
<dbReference type="CDD" id="cd17321">
    <property type="entry name" value="MFS_MMR_MDR_like"/>
    <property type="match status" value="1"/>
</dbReference>
<keyword evidence="5 6" id="KW-0472">Membrane</keyword>
<dbReference type="InterPro" id="IPR011701">
    <property type="entry name" value="MFS"/>
</dbReference>
<dbReference type="GO" id="GO:0022857">
    <property type="term" value="F:transmembrane transporter activity"/>
    <property type="evidence" value="ECO:0007669"/>
    <property type="project" value="InterPro"/>
</dbReference>
<evidence type="ECO:0000256" key="1">
    <source>
        <dbReference type="ARBA" id="ARBA00004651"/>
    </source>
</evidence>
<evidence type="ECO:0000259" key="7">
    <source>
        <dbReference type="PROSITE" id="PS50850"/>
    </source>
</evidence>
<feature type="transmembrane region" description="Helical" evidence="6">
    <location>
        <begin position="75"/>
        <end position="95"/>
    </location>
</feature>
<protein>
    <submittedName>
        <fullName evidence="8">EmrB/QacA family drug resistance transporter</fullName>
    </submittedName>
</protein>
<name>W9AYG9_MYCCO</name>
<dbReference type="InterPro" id="IPR036259">
    <property type="entry name" value="MFS_trans_sf"/>
</dbReference>
<feature type="transmembrane region" description="Helical" evidence="6">
    <location>
        <begin position="415"/>
        <end position="434"/>
    </location>
</feature>
<dbReference type="eggNOG" id="COG0477">
    <property type="taxonomic scope" value="Bacteria"/>
</dbReference>
<dbReference type="EMBL" id="CCBB010000003">
    <property type="protein sequence ID" value="CDO10563.1"/>
    <property type="molecule type" value="Genomic_DNA"/>
</dbReference>
<dbReference type="Proteomes" id="UP000028870">
    <property type="component" value="Unassembled WGS sequence"/>
</dbReference>
<dbReference type="STRING" id="258533.BN977_05396"/>
<reference evidence="8" key="1">
    <citation type="submission" date="2014-03" db="EMBL/GenBank/DDBJ databases">
        <title>Draft Genome Sequence of Mycobacterium cosmeticum DSM 44829.</title>
        <authorList>
            <person name="Croce O."/>
            <person name="Robert C."/>
            <person name="Raoult D."/>
            <person name="Drancourt M."/>
        </authorList>
    </citation>
    <scope>NUCLEOTIDE SEQUENCE [LARGE SCALE GENOMIC DNA]</scope>
    <source>
        <strain evidence="8">DSM 44829</strain>
    </source>
</reference>
<gene>
    <name evidence="8" type="ORF">BN977_05396</name>
</gene>
<feature type="transmembrane region" description="Helical" evidence="6">
    <location>
        <begin position="391"/>
        <end position="409"/>
    </location>
</feature>
<evidence type="ECO:0000313" key="8">
    <source>
        <dbReference type="EMBL" id="CDO10563.1"/>
    </source>
</evidence>
<dbReference type="AlphaFoldDB" id="W9AYG9"/>